<proteinExistence type="predicted"/>
<dbReference type="GO" id="GO:0003677">
    <property type="term" value="F:DNA binding"/>
    <property type="evidence" value="ECO:0007669"/>
    <property type="project" value="InterPro"/>
</dbReference>
<dbReference type="Gene3D" id="1.10.260.40">
    <property type="entry name" value="lambda repressor-like DNA-binding domains"/>
    <property type="match status" value="1"/>
</dbReference>
<keyword evidence="3" id="KW-1185">Reference proteome</keyword>
<dbReference type="InterPro" id="IPR043917">
    <property type="entry name" value="DUF5753"/>
</dbReference>
<dbReference type="Pfam" id="PF13560">
    <property type="entry name" value="HTH_31"/>
    <property type="match status" value="1"/>
</dbReference>
<protein>
    <recommendedName>
        <fullName evidence="1">HTH cro/C1-type domain-containing protein</fullName>
    </recommendedName>
</protein>
<dbReference type="CDD" id="cd00093">
    <property type="entry name" value="HTH_XRE"/>
    <property type="match status" value="1"/>
</dbReference>
<gene>
    <name evidence="2" type="ORF">DPM19_23705</name>
</gene>
<name>A0A365H0P5_9ACTN</name>
<accession>A0A365H0P5</accession>
<sequence>MYRPWRVSDFLTKSDGLVLGFTCCRNSAKQGVQMPIVRDPLNPKISMWHFLAFYLRFWREKEELSLTQCGKIISVARSTVSNMEAGRQRPQDDQMRALDERYGTGILFQLLLWYARMAHDPDWGRQLVKYEEQANLIKMYHGQVVPLVLQTDDYTWAYVKSGTPKDFEAEMAERIARKNNAFLSRKDSVEIWAVIDESVLARVVGDNQVMRGQLEHLLTVADMPQVILRVIPFSSGAHLGVDGSLQILSLETRDIAYSGAQNGGRLIEGPIEVRELSVKYDRIGAKAASEEASRDIIKRYLERYS</sequence>
<dbReference type="InterPro" id="IPR001387">
    <property type="entry name" value="Cro/C1-type_HTH"/>
</dbReference>
<dbReference type="SMART" id="SM00530">
    <property type="entry name" value="HTH_XRE"/>
    <property type="match status" value="1"/>
</dbReference>
<dbReference type="Pfam" id="PF19054">
    <property type="entry name" value="DUF5753"/>
    <property type="match status" value="1"/>
</dbReference>
<dbReference type="AlphaFoldDB" id="A0A365H0P5"/>
<evidence type="ECO:0000313" key="2">
    <source>
        <dbReference type="EMBL" id="RAY12608.1"/>
    </source>
</evidence>
<evidence type="ECO:0000259" key="1">
    <source>
        <dbReference type="PROSITE" id="PS50943"/>
    </source>
</evidence>
<dbReference type="SUPFAM" id="SSF47413">
    <property type="entry name" value="lambda repressor-like DNA-binding domains"/>
    <property type="match status" value="1"/>
</dbReference>
<dbReference type="PROSITE" id="PS50943">
    <property type="entry name" value="HTH_CROC1"/>
    <property type="match status" value="1"/>
</dbReference>
<evidence type="ECO:0000313" key="3">
    <source>
        <dbReference type="Proteomes" id="UP000251891"/>
    </source>
</evidence>
<comment type="caution">
    <text evidence="2">The sequence shown here is derived from an EMBL/GenBank/DDBJ whole genome shotgun (WGS) entry which is preliminary data.</text>
</comment>
<dbReference type="InterPro" id="IPR010982">
    <property type="entry name" value="Lambda_DNA-bd_dom_sf"/>
</dbReference>
<reference evidence="2 3" key="1">
    <citation type="submission" date="2018-06" db="EMBL/GenBank/DDBJ databases">
        <title>Actinomadura craniellae sp. nov. isolated from marine sponge Craniella sp.</title>
        <authorList>
            <person name="Li L."/>
            <person name="Xu Q.H."/>
            <person name="Lin H.W."/>
            <person name="Lu Y.H."/>
        </authorList>
    </citation>
    <scope>NUCLEOTIDE SEQUENCE [LARGE SCALE GENOMIC DNA]</scope>
    <source>
        <strain evidence="2 3">LHW63021</strain>
    </source>
</reference>
<organism evidence="2 3">
    <name type="scientific">Actinomadura craniellae</name>
    <dbReference type="NCBI Taxonomy" id="2231787"/>
    <lineage>
        <taxon>Bacteria</taxon>
        <taxon>Bacillati</taxon>
        <taxon>Actinomycetota</taxon>
        <taxon>Actinomycetes</taxon>
        <taxon>Streptosporangiales</taxon>
        <taxon>Thermomonosporaceae</taxon>
        <taxon>Actinomadura</taxon>
    </lineage>
</organism>
<dbReference type="EMBL" id="QLYX01000012">
    <property type="protein sequence ID" value="RAY12608.1"/>
    <property type="molecule type" value="Genomic_DNA"/>
</dbReference>
<feature type="domain" description="HTH cro/C1-type" evidence="1">
    <location>
        <begin position="55"/>
        <end position="107"/>
    </location>
</feature>
<dbReference type="Proteomes" id="UP000251891">
    <property type="component" value="Unassembled WGS sequence"/>
</dbReference>